<dbReference type="PANTHER" id="PTHR37984">
    <property type="entry name" value="PROTEIN CBG26694"/>
    <property type="match status" value="1"/>
</dbReference>
<sequence>MKRKVAYVGHIIPKKGNATYGSKSRALKEWQAPYCVSELRQFLGLASYYRKFFNGFASISAPLHLLLEGDAEWKLTEDCH</sequence>
<comment type="caution">
    <text evidence="1">The sequence shown here is derived from an EMBL/GenBank/DDBJ whole genome shotgun (WGS) entry which is preliminary data.</text>
</comment>
<gene>
    <name evidence="1" type="primary">pol</name>
    <name evidence="1" type="ORF">T03_10563</name>
</gene>
<name>A0A0V0Z045_TRIBR</name>
<dbReference type="EMBL" id="JYDI01004779">
    <property type="protein sequence ID" value="KRY05824.1"/>
    <property type="molecule type" value="Genomic_DNA"/>
</dbReference>
<dbReference type="InterPro" id="IPR043502">
    <property type="entry name" value="DNA/RNA_pol_sf"/>
</dbReference>
<accession>A0A0V0Z045</accession>
<dbReference type="InterPro" id="IPR050951">
    <property type="entry name" value="Retrovirus_Pol_polyprotein"/>
</dbReference>
<dbReference type="InterPro" id="IPR043128">
    <property type="entry name" value="Rev_trsase/Diguanyl_cyclase"/>
</dbReference>
<keyword evidence="2" id="KW-1185">Reference proteome</keyword>
<dbReference type="Gene3D" id="3.30.70.270">
    <property type="match status" value="1"/>
</dbReference>
<evidence type="ECO:0000313" key="2">
    <source>
        <dbReference type="Proteomes" id="UP000054653"/>
    </source>
</evidence>
<reference evidence="1 2" key="1">
    <citation type="submission" date="2015-01" db="EMBL/GenBank/DDBJ databases">
        <title>Evolution of Trichinella species and genotypes.</title>
        <authorList>
            <person name="Korhonen P.K."/>
            <person name="Edoardo P."/>
            <person name="Giuseppe L.R."/>
            <person name="Gasser R.B."/>
        </authorList>
    </citation>
    <scope>NUCLEOTIDE SEQUENCE [LARGE SCALE GENOMIC DNA]</scope>
    <source>
        <strain evidence="1">ISS120</strain>
    </source>
</reference>
<dbReference type="STRING" id="45882.A0A0V0Z045"/>
<organism evidence="1 2">
    <name type="scientific">Trichinella britovi</name>
    <name type="common">Parasitic roundworm</name>
    <dbReference type="NCBI Taxonomy" id="45882"/>
    <lineage>
        <taxon>Eukaryota</taxon>
        <taxon>Metazoa</taxon>
        <taxon>Ecdysozoa</taxon>
        <taxon>Nematoda</taxon>
        <taxon>Enoplea</taxon>
        <taxon>Dorylaimia</taxon>
        <taxon>Trichinellida</taxon>
        <taxon>Trichinellidae</taxon>
        <taxon>Trichinella</taxon>
    </lineage>
</organism>
<feature type="non-terminal residue" evidence="1">
    <location>
        <position position="80"/>
    </location>
</feature>
<proteinExistence type="predicted"/>
<dbReference type="PANTHER" id="PTHR37984:SF5">
    <property type="entry name" value="PROTEIN NYNRIN-LIKE"/>
    <property type="match status" value="1"/>
</dbReference>
<protein>
    <submittedName>
        <fullName evidence="1">Retrovirus-related Pol polyprotein from transposon gypsy</fullName>
    </submittedName>
</protein>
<dbReference type="AlphaFoldDB" id="A0A0V0Z045"/>
<dbReference type="Proteomes" id="UP000054653">
    <property type="component" value="Unassembled WGS sequence"/>
</dbReference>
<evidence type="ECO:0000313" key="1">
    <source>
        <dbReference type="EMBL" id="KRY05824.1"/>
    </source>
</evidence>
<dbReference type="SUPFAM" id="SSF56672">
    <property type="entry name" value="DNA/RNA polymerases"/>
    <property type="match status" value="1"/>
</dbReference>